<dbReference type="GO" id="GO:0044780">
    <property type="term" value="P:bacterial-type flagellum assembly"/>
    <property type="evidence" value="ECO:0007669"/>
    <property type="project" value="InterPro"/>
</dbReference>
<sequence length="155" mass="17386">MTQTSQCQKILCISLVTTVTIVDSASVWLMNIEAFSVSNFDEYLQHIHDINLSYLLLAQQLIRQDKFAAGFRLGLAEGTIDNLKELSLPQLMKLAATNQLICRLRVDDEVVIENLTKDSRIEALQQIHTGIILSTNLLNSLSEEPVTTERGAWNV</sequence>
<evidence type="ECO:0000256" key="7">
    <source>
        <dbReference type="ARBA" id="ARBA00023163"/>
    </source>
</evidence>
<gene>
    <name evidence="9" type="primary">flhD</name>
    <name evidence="10" type="ORF">EC847_10459</name>
</gene>
<keyword evidence="6 9" id="KW-0010">Activator</keyword>
<evidence type="ECO:0000256" key="9">
    <source>
        <dbReference type="HAMAP-Rule" id="MF_00725"/>
    </source>
</evidence>
<evidence type="ECO:0000256" key="8">
    <source>
        <dbReference type="ARBA" id="ARBA00025431"/>
    </source>
</evidence>
<accession>A0A4R6EKV4</accession>
<dbReference type="GO" id="GO:0005737">
    <property type="term" value="C:cytoplasm"/>
    <property type="evidence" value="ECO:0007669"/>
    <property type="project" value="UniProtKB-SubCell"/>
</dbReference>
<keyword evidence="2 9" id="KW-1005">Bacterial flagellum biogenesis</keyword>
<keyword evidence="5 9" id="KW-1015">Disulfide bond</keyword>
<keyword evidence="4 9" id="KW-0238">DNA-binding</keyword>
<keyword evidence="10" id="KW-0966">Cell projection</keyword>
<evidence type="ECO:0000256" key="6">
    <source>
        <dbReference type="ARBA" id="ARBA00023159"/>
    </source>
</evidence>
<comment type="similarity">
    <text evidence="9">Belongs to the FlhD family.</text>
</comment>
<comment type="domain">
    <text evidence="9">The C-terminal region contains a putative helix-turn-helix (HTH) motif, suggesting that this region may bind DNA.</text>
</comment>
<organism evidence="10 11">
    <name type="scientific">Scandinavium goeteborgense</name>
    <dbReference type="NCBI Taxonomy" id="1851514"/>
    <lineage>
        <taxon>Bacteria</taxon>
        <taxon>Pseudomonadati</taxon>
        <taxon>Pseudomonadota</taxon>
        <taxon>Gammaproteobacteria</taxon>
        <taxon>Enterobacterales</taxon>
        <taxon>Enterobacteriaceae</taxon>
        <taxon>Scandinavium</taxon>
    </lineage>
</organism>
<feature type="disulfide bond" description="Interchain" evidence="9">
    <location>
        <position position="102"/>
    </location>
</feature>
<keyword evidence="3 9" id="KW-0805">Transcription regulation</keyword>
<comment type="subunit">
    <text evidence="9">Homodimer; disulfide-linked. Forms a heterohexamer composed of two FlhC and four FlhD subunits. Each FlhC binds a FlhD dimer, forming a heterotrimer, and a hexamer assembles by dimerization of two heterotrimers.</text>
</comment>
<dbReference type="EMBL" id="SNVX01000004">
    <property type="protein sequence ID" value="TDN59458.1"/>
    <property type="molecule type" value="Genomic_DNA"/>
</dbReference>
<dbReference type="Gene3D" id="1.10.4000.10">
    <property type="entry name" value="Flagellar transcriptional activator FlhD"/>
    <property type="match status" value="1"/>
</dbReference>
<evidence type="ECO:0000256" key="3">
    <source>
        <dbReference type="ARBA" id="ARBA00023015"/>
    </source>
</evidence>
<protein>
    <recommendedName>
        <fullName evidence="9">Flagellar transcriptional regulator FlhD</fullName>
    </recommendedName>
</protein>
<dbReference type="NCBIfam" id="NF002783">
    <property type="entry name" value="PRK02909.1-1"/>
    <property type="match status" value="1"/>
</dbReference>
<dbReference type="GO" id="GO:0045893">
    <property type="term" value="P:positive regulation of DNA-templated transcription"/>
    <property type="evidence" value="ECO:0007669"/>
    <property type="project" value="InterPro"/>
</dbReference>
<keyword evidence="10" id="KW-0969">Cilium</keyword>
<keyword evidence="1 9" id="KW-0963">Cytoplasm</keyword>
<evidence type="ECO:0000256" key="4">
    <source>
        <dbReference type="ARBA" id="ARBA00023125"/>
    </source>
</evidence>
<name>A0A4R6EKV4_SCAGO</name>
<keyword evidence="7 9" id="KW-0804">Transcription</keyword>
<evidence type="ECO:0000256" key="1">
    <source>
        <dbReference type="ARBA" id="ARBA00022490"/>
    </source>
</evidence>
<dbReference type="InterPro" id="IPR023559">
    <property type="entry name" value="Flagellar_FlhD"/>
</dbReference>
<dbReference type="SUPFAM" id="SSF63592">
    <property type="entry name" value="Flagellar transcriptional activator FlhD"/>
    <property type="match status" value="1"/>
</dbReference>
<dbReference type="InterPro" id="IPR036194">
    <property type="entry name" value="FlhD_sf"/>
</dbReference>
<keyword evidence="10" id="KW-0282">Flagellum</keyword>
<dbReference type="GO" id="GO:1902208">
    <property type="term" value="P:regulation of bacterial-type flagellum assembly"/>
    <property type="evidence" value="ECO:0007669"/>
    <property type="project" value="UniProtKB-UniRule"/>
</dbReference>
<dbReference type="AlphaFoldDB" id="A0A4R6EKV4"/>
<comment type="function">
    <text evidence="8 9">Functions in complex with FlhC as a master transcriptional regulator that regulates transcription of several flagellar and non-flagellar operons by binding to their promoter region. Activates expression of class 2 flagellar genes, including fliA, which is a flagellum-specific sigma factor that turns on the class 3 genes. Also regulates genes whose products function in a variety of physiological pathways.</text>
</comment>
<dbReference type="Proteomes" id="UP000295530">
    <property type="component" value="Unassembled WGS sequence"/>
</dbReference>
<evidence type="ECO:0000256" key="5">
    <source>
        <dbReference type="ARBA" id="ARBA00023157"/>
    </source>
</evidence>
<evidence type="ECO:0000256" key="2">
    <source>
        <dbReference type="ARBA" id="ARBA00022795"/>
    </source>
</evidence>
<comment type="caution">
    <text evidence="10">The sequence shown here is derived from an EMBL/GenBank/DDBJ whole genome shotgun (WGS) entry which is preliminary data.</text>
</comment>
<evidence type="ECO:0000313" key="11">
    <source>
        <dbReference type="Proteomes" id="UP000295530"/>
    </source>
</evidence>
<proteinExistence type="inferred from homology"/>
<keyword evidence="11" id="KW-1185">Reference proteome</keyword>
<evidence type="ECO:0000313" key="10">
    <source>
        <dbReference type="EMBL" id="TDN59458.1"/>
    </source>
</evidence>
<dbReference type="Pfam" id="PF05247">
    <property type="entry name" value="FlhD"/>
    <property type="match status" value="1"/>
</dbReference>
<dbReference type="HAMAP" id="MF_00725">
    <property type="entry name" value="FlhD"/>
    <property type="match status" value="1"/>
</dbReference>
<reference evidence="10 11" key="1">
    <citation type="submission" date="2019-03" db="EMBL/GenBank/DDBJ databases">
        <title>Genomic analyses of the natural microbiome of Caenorhabditis elegans.</title>
        <authorList>
            <person name="Samuel B."/>
        </authorList>
    </citation>
    <scope>NUCLEOTIDE SEQUENCE [LARGE SCALE GENOMIC DNA]</scope>
    <source>
        <strain evidence="10 11">BIGb0156</strain>
    </source>
</reference>
<dbReference type="GO" id="GO:0003677">
    <property type="term" value="F:DNA binding"/>
    <property type="evidence" value="ECO:0007669"/>
    <property type="project" value="UniProtKB-UniRule"/>
</dbReference>
<comment type="subcellular location">
    <subcellularLocation>
        <location evidence="9">Cytoplasm</location>
    </subcellularLocation>
</comment>